<keyword evidence="7 8" id="KW-0066">ATP synthesis</keyword>
<evidence type="ECO:0000313" key="12">
    <source>
        <dbReference type="Proteomes" id="UP000234206"/>
    </source>
</evidence>
<comment type="similarity">
    <text evidence="2 8 9">Belongs to the ATPase epsilon chain family.</text>
</comment>
<evidence type="ECO:0000256" key="8">
    <source>
        <dbReference type="HAMAP-Rule" id="MF_00530"/>
    </source>
</evidence>
<accession>A0A2I1PDF5</accession>
<dbReference type="NCBIfam" id="TIGR01216">
    <property type="entry name" value="ATP_synt_epsi"/>
    <property type="match status" value="1"/>
</dbReference>
<comment type="subcellular location">
    <subcellularLocation>
        <location evidence="1 8">Cell membrane</location>
        <topology evidence="1 8">Peripheral membrane protein</topology>
    </subcellularLocation>
</comment>
<evidence type="ECO:0000256" key="6">
    <source>
        <dbReference type="ARBA" id="ARBA00023196"/>
    </source>
</evidence>
<dbReference type="OrthoDB" id="9791445at2"/>
<comment type="function">
    <text evidence="8">Produces ATP from ADP in the presence of a proton gradient across the membrane.</text>
</comment>
<evidence type="ECO:0000256" key="1">
    <source>
        <dbReference type="ARBA" id="ARBA00004202"/>
    </source>
</evidence>
<keyword evidence="4 8" id="KW-0406">Ion transport</keyword>
<dbReference type="CDD" id="cd12152">
    <property type="entry name" value="F1-ATPase_delta"/>
    <property type="match status" value="1"/>
</dbReference>
<keyword evidence="12" id="KW-1185">Reference proteome</keyword>
<protein>
    <recommendedName>
        <fullName evidence="8">ATP synthase epsilon chain</fullName>
    </recommendedName>
    <alternativeName>
        <fullName evidence="8">ATP synthase F1 sector epsilon subunit</fullName>
    </alternativeName>
    <alternativeName>
        <fullName evidence="8">F-ATPase epsilon subunit</fullName>
    </alternativeName>
</protein>
<dbReference type="PANTHER" id="PTHR13822:SF10">
    <property type="entry name" value="ATP SYNTHASE EPSILON CHAIN, CHLOROPLASTIC"/>
    <property type="match status" value="1"/>
</dbReference>
<feature type="domain" description="ATP synthase F1 complex delta/epsilon subunit N-terminal" evidence="10">
    <location>
        <begin position="4"/>
        <end position="81"/>
    </location>
</feature>
<evidence type="ECO:0000256" key="2">
    <source>
        <dbReference type="ARBA" id="ARBA00005712"/>
    </source>
</evidence>
<dbReference type="GO" id="GO:0005524">
    <property type="term" value="F:ATP binding"/>
    <property type="evidence" value="ECO:0007669"/>
    <property type="project" value="UniProtKB-UniRule"/>
</dbReference>
<keyword evidence="8" id="KW-0375">Hydrogen ion transport</keyword>
<evidence type="ECO:0000256" key="4">
    <source>
        <dbReference type="ARBA" id="ARBA00023065"/>
    </source>
</evidence>
<gene>
    <name evidence="8" type="primary">atpC</name>
    <name evidence="11" type="ORF">CYJ76_01315</name>
</gene>
<dbReference type="GO" id="GO:0045259">
    <property type="term" value="C:proton-transporting ATP synthase complex"/>
    <property type="evidence" value="ECO:0007669"/>
    <property type="project" value="UniProtKB-KW"/>
</dbReference>
<organism evidence="11 12">
    <name type="scientific">Kytococcus schroeteri</name>
    <dbReference type="NCBI Taxonomy" id="138300"/>
    <lineage>
        <taxon>Bacteria</taxon>
        <taxon>Bacillati</taxon>
        <taxon>Actinomycetota</taxon>
        <taxon>Actinomycetes</taxon>
        <taxon>Micrococcales</taxon>
        <taxon>Kytococcaceae</taxon>
        <taxon>Kytococcus</taxon>
    </lineage>
</organism>
<keyword evidence="8" id="KW-1003">Cell membrane</keyword>
<dbReference type="GO" id="GO:0046933">
    <property type="term" value="F:proton-transporting ATP synthase activity, rotational mechanism"/>
    <property type="evidence" value="ECO:0007669"/>
    <property type="project" value="UniProtKB-UniRule"/>
</dbReference>
<evidence type="ECO:0000256" key="5">
    <source>
        <dbReference type="ARBA" id="ARBA00023136"/>
    </source>
</evidence>
<dbReference type="PANTHER" id="PTHR13822">
    <property type="entry name" value="ATP SYNTHASE DELTA/EPSILON CHAIN"/>
    <property type="match status" value="1"/>
</dbReference>
<dbReference type="Gene3D" id="2.60.15.10">
    <property type="entry name" value="F0F1 ATP synthase delta/epsilon subunit, N-terminal"/>
    <property type="match status" value="1"/>
</dbReference>
<keyword evidence="3 8" id="KW-0813">Transport</keyword>
<sequence>MSHLTVDLVAADRQVWSGEATMVTARTTEGELGIMPGHTPLLGALVSGAVGIHTTSGKEEVTIDTGFLSVDGDRVTVVAEKVDASSLTA</sequence>
<keyword evidence="6 8" id="KW-0139">CF(1)</keyword>
<dbReference type="HAMAP" id="MF_00530">
    <property type="entry name" value="ATP_synth_epsil_bac"/>
    <property type="match status" value="1"/>
</dbReference>
<evidence type="ECO:0000256" key="3">
    <source>
        <dbReference type="ARBA" id="ARBA00022448"/>
    </source>
</evidence>
<dbReference type="SUPFAM" id="SSF51344">
    <property type="entry name" value="Epsilon subunit of F1F0-ATP synthase N-terminal domain"/>
    <property type="match status" value="1"/>
</dbReference>
<evidence type="ECO:0000313" key="11">
    <source>
        <dbReference type="EMBL" id="PKZ42678.1"/>
    </source>
</evidence>
<dbReference type="InterPro" id="IPR020546">
    <property type="entry name" value="ATP_synth_F1_dsu/esu_N"/>
</dbReference>
<evidence type="ECO:0000259" key="10">
    <source>
        <dbReference type="Pfam" id="PF02823"/>
    </source>
</evidence>
<comment type="caution">
    <text evidence="11">The sequence shown here is derived from an EMBL/GenBank/DDBJ whole genome shotgun (WGS) entry which is preliminary data.</text>
</comment>
<reference evidence="11 12" key="1">
    <citation type="submission" date="2017-12" db="EMBL/GenBank/DDBJ databases">
        <title>Phylogenetic diversity of female urinary microbiome.</title>
        <authorList>
            <person name="Thomas-White K."/>
            <person name="Wolfe A.J."/>
        </authorList>
    </citation>
    <scope>NUCLEOTIDE SEQUENCE [LARGE SCALE GENOMIC DNA]</scope>
    <source>
        <strain evidence="11 12">UMB1298</strain>
    </source>
</reference>
<proteinExistence type="inferred from homology"/>
<dbReference type="EMBL" id="PKIZ01000002">
    <property type="protein sequence ID" value="PKZ42678.1"/>
    <property type="molecule type" value="Genomic_DNA"/>
</dbReference>
<dbReference type="Pfam" id="PF02823">
    <property type="entry name" value="ATP-synt_DE_N"/>
    <property type="match status" value="1"/>
</dbReference>
<evidence type="ECO:0000256" key="7">
    <source>
        <dbReference type="ARBA" id="ARBA00023310"/>
    </source>
</evidence>
<dbReference type="GO" id="GO:0005886">
    <property type="term" value="C:plasma membrane"/>
    <property type="evidence" value="ECO:0007669"/>
    <property type="project" value="UniProtKB-SubCell"/>
</dbReference>
<dbReference type="InterPro" id="IPR036771">
    <property type="entry name" value="ATPsynth_dsu/esu_N"/>
</dbReference>
<name>A0A2I1PDF5_9MICO</name>
<comment type="subunit">
    <text evidence="8 9">F-type ATPases have 2 components, CF(1) - the catalytic core - and CF(0) - the membrane proton channel. CF(1) has five subunits: alpha(3), beta(3), gamma(1), delta(1), epsilon(1). CF(0) has three main subunits: a, b and c.</text>
</comment>
<keyword evidence="5 8" id="KW-0472">Membrane</keyword>
<dbReference type="Proteomes" id="UP000234206">
    <property type="component" value="Unassembled WGS sequence"/>
</dbReference>
<dbReference type="InterPro" id="IPR001469">
    <property type="entry name" value="ATP_synth_F1_dsu/esu"/>
</dbReference>
<dbReference type="AlphaFoldDB" id="A0A2I1PDF5"/>
<dbReference type="NCBIfam" id="NF009977">
    <property type="entry name" value="PRK13442.1"/>
    <property type="match status" value="1"/>
</dbReference>
<dbReference type="RefSeq" id="WP_070703306.1">
    <property type="nucleotide sequence ID" value="NZ_JBHLVH010000013.1"/>
</dbReference>
<evidence type="ECO:0000256" key="9">
    <source>
        <dbReference type="RuleBase" id="RU003656"/>
    </source>
</evidence>